<evidence type="ECO:0000313" key="3">
    <source>
        <dbReference type="Proteomes" id="UP000061468"/>
    </source>
</evidence>
<name>A0AAC8XH82_9ALTE</name>
<reference evidence="2 3" key="1">
    <citation type="submission" date="2015-12" db="EMBL/GenBank/DDBJ databases">
        <title>Intraspecies pangenome expansion in the marine bacterium Alteromonas.</title>
        <authorList>
            <person name="Lopez-Perez M."/>
            <person name="Rodriguez-Valera F."/>
        </authorList>
    </citation>
    <scope>NUCLEOTIDE SEQUENCE [LARGE SCALE GENOMIC DNA]</scope>
    <source>
        <strain evidence="2 3">UM8</strain>
    </source>
</reference>
<proteinExistence type="predicted"/>
<dbReference type="Pfam" id="PF13372">
    <property type="entry name" value="Alginate_exp"/>
    <property type="match status" value="1"/>
</dbReference>
<organism evidence="2 3">
    <name type="scientific">Alteromonas mediterranea</name>
    <dbReference type="NCBI Taxonomy" id="314275"/>
    <lineage>
        <taxon>Bacteria</taxon>
        <taxon>Pseudomonadati</taxon>
        <taxon>Pseudomonadota</taxon>
        <taxon>Gammaproteobacteria</taxon>
        <taxon>Alteromonadales</taxon>
        <taxon>Alteromonadaceae</taxon>
        <taxon>Alteromonas/Salinimonas group</taxon>
        <taxon>Alteromonas</taxon>
    </lineage>
</organism>
<feature type="domain" description="Alginate export" evidence="1">
    <location>
        <begin position="40"/>
        <end position="307"/>
    </location>
</feature>
<evidence type="ECO:0000259" key="1">
    <source>
        <dbReference type="Pfam" id="PF13372"/>
    </source>
</evidence>
<evidence type="ECO:0000313" key="2">
    <source>
        <dbReference type="EMBL" id="AMJ76889.1"/>
    </source>
</evidence>
<dbReference type="AlphaFoldDB" id="A0AAC8XH82"/>
<gene>
    <name evidence="2" type="ORF">AV942_00470</name>
</gene>
<dbReference type="Gene3D" id="2.40.160.100">
    <property type="match status" value="1"/>
</dbReference>
<sequence length="341" mass="38125">MDSRIFKEGQFTPVGTDDSNALEPVQLAASWRGVVDDENLETIALKAGRFTMDVGSRRLIARNRFRNTLNTFDGVKIDAFLSNLSITAFYTLPVTRKPTLDIHQSINDRELDSSSSDVRFYGIHASLKTSVGDVEFYGLQDQDSLKRTQRQTFGNLANIKLSQQLGINYEVALQRGDYRSQPISANFFHIALSSRFNRANVSVFYDFASGDDTSTDSFEGFSTLFGARRFEYGPTGIFGLFARSNMASMGVSSDIQLNERNHLFMQVRAFDIHRSSVSSRLNGELLGNGDFLGTLSELRFRSQIAESVQFESGIALANLNRKVVTGERLTSYAYLQASYAF</sequence>
<dbReference type="InterPro" id="IPR053728">
    <property type="entry name" value="Alginate_Permeability_Chnl"/>
</dbReference>
<accession>A0AAC8XH82</accession>
<dbReference type="InterPro" id="IPR025388">
    <property type="entry name" value="Alginate_export_dom"/>
</dbReference>
<protein>
    <recommendedName>
        <fullName evidence="1">Alginate export domain-containing protein</fullName>
    </recommendedName>
</protein>
<dbReference type="Proteomes" id="UP000061468">
    <property type="component" value="Chromosome"/>
</dbReference>
<dbReference type="EMBL" id="CP013928">
    <property type="protein sequence ID" value="AMJ76889.1"/>
    <property type="molecule type" value="Genomic_DNA"/>
</dbReference>